<accession>A0ABQ8RBK3</accession>
<dbReference type="EMBL" id="JAOQBH010000009">
    <property type="protein sequence ID" value="KAJ4130742.1"/>
    <property type="molecule type" value="Genomic_DNA"/>
</dbReference>
<reference evidence="1" key="1">
    <citation type="submission" date="2022-09" db="EMBL/GenBank/DDBJ databases">
        <title>Fusarium specimens isolated from Avocado Roots.</title>
        <authorList>
            <person name="Stajich J."/>
            <person name="Roper C."/>
            <person name="Heimlech-Rivalta G."/>
        </authorList>
    </citation>
    <scope>NUCLEOTIDE SEQUENCE</scope>
    <source>
        <strain evidence="1">CF00095</strain>
    </source>
</reference>
<name>A0ABQ8RBK3_FUSEQ</name>
<proteinExistence type="predicted"/>
<keyword evidence="2" id="KW-1185">Reference proteome</keyword>
<gene>
    <name evidence="1" type="ORF">NW768_006280</name>
</gene>
<protein>
    <submittedName>
        <fullName evidence="1">Uncharacterized protein</fullName>
    </submittedName>
</protein>
<evidence type="ECO:0000313" key="2">
    <source>
        <dbReference type="Proteomes" id="UP001152024"/>
    </source>
</evidence>
<sequence length="150" mass="16820">MDYLTSILLLIFTTKLVLSIYSVFAPTSLLPKWTRVSEEDSSPGPWNQYLVPELLYICLVNHGKFMVSTKTDELDVFPVSSRTSTGGLVDDPFSNLGIPSYFNYVESVRHGGVIMEEKPAGFTLLDKKPWVPASLTYRDDHSQRCLAHGC</sequence>
<organism evidence="1 2">
    <name type="scientific">Fusarium equiseti</name>
    <name type="common">Fusarium scirpi</name>
    <dbReference type="NCBI Taxonomy" id="61235"/>
    <lineage>
        <taxon>Eukaryota</taxon>
        <taxon>Fungi</taxon>
        <taxon>Dikarya</taxon>
        <taxon>Ascomycota</taxon>
        <taxon>Pezizomycotina</taxon>
        <taxon>Sordariomycetes</taxon>
        <taxon>Hypocreomycetidae</taxon>
        <taxon>Hypocreales</taxon>
        <taxon>Nectriaceae</taxon>
        <taxon>Fusarium</taxon>
        <taxon>Fusarium incarnatum-equiseti species complex</taxon>
    </lineage>
</organism>
<evidence type="ECO:0000313" key="1">
    <source>
        <dbReference type="EMBL" id="KAJ4130742.1"/>
    </source>
</evidence>
<dbReference type="Proteomes" id="UP001152024">
    <property type="component" value="Unassembled WGS sequence"/>
</dbReference>
<comment type="caution">
    <text evidence="1">The sequence shown here is derived from an EMBL/GenBank/DDBJ whole genome shotgun (WGS) entry which is preliminary data.</text>
</comment>